<name>A0AAV5JQD0_9ROSI</name>
<gene>
    <name evidence="1" type="ORF">SLEP1_g24518</name>
</gene>
<protein>
    <submittedName>
        <fullName evidence="1">Uncharacterized protein</fullName>
    </submittedName>
</protein>
<keyword evidence="2" id="KW-1185">Reference proteome</keyword>
<reference evidence="1 2" key="1">
    <citation type="journal article" date="2021" name="Commun. Biol.">
        <title>The genome of Shorea leprosula (Dipterocarpaceae) highlights the ecological relevance of drought in aseasonal tropical rainforests.</title>
        <authorList>
            <person name="Ng K.K.S."/>
            <person name="Kobayashi M.J."/>
            <person name="Fawcett J.A."/>
            <person name="Hatakeyama M."/>
            <person name="Paape T."/>
            <person name="Ng C.H."/>
            <person name="Ang C.C."/>
            <person name="Tnah L.H."/>
            <person name="Lee C.T."/>
            <person name="Nishiyama T."/>
            <person name="Sese J."/>
            <person name="O'Brien M.J."/>
            <person name="Copetti D."/>
            <person name="Mohd Noor M.I."/>
            <person name="Ong R.C."/>
            <person name="Putra M."/>
            <person name="Sireger I.Z."/>
            <person name="Indrioko S."/>
            <person name="Kosugi Y."/>
            <person name="Izuno A."/>
            <person name="Isagi Y."/>
            <person name="Lee S.L."/>
            <person name="Shimizu K.K."/>
        </authorList>
    </citation>
    <scope>NUCLEOTIDE SEQUENCE [LARGE SCALE GENOMIC DNA]</scope>
    <source>
        <strain evidence="1">214</strain>
    </source>
</reference>
<evidence type="ECO:0000313" key="2">
    <source>
        <dbReference type="Proteomes" id="UP001054252"/>
    </source>
</evidence>
<accession>A0AAV5JQD0</accession>
<comment type="caution">
    <text evidence="1">The sequence shown here is derived from an EMBL/GenBank/DDBJ whole genome shotgun (WGS) entry which is preliminary data.</text>
</comment>
<dbReference type="AlphaFoldDB" id="A0AAV5JQD0"/>
<organism evidence="1 2">
    <name type="scientific">Rubroshorea leprosula</name>
    <dbReference type="NCBI Taxonomy" id="152421"/>
    <lineage>
        <taxon>Eukaryota</taxon>
        <taxon>Viridiplantae</taxon>
        <taxon>Streptophyta</taxon>
        <taxon>Embryophyta</taxon>
        <taxon>Tracheophyta</taxon>
        <taxon>Spermatophyta</taxon>
        <taxon>Magnoliopsida</taxon>
        <taxon>eudicotyledons</taxon>
        <taxon>Gunneridae</taxon>
        <taxon>Pentapetalae</taxon>
        <taxon>rosids</taxon>
        <taxon>malvids</taxon>
        <taxon>Malvales</taxon>
        <taxon>Dipterocarpaceae</taxon>
        <taxon>Rubroshorea</taxon>
    </lineage>
</organism>
<evidence type="ECO:0000313" key="1">
    <source>
        <dbReference type="EMBL" id="GKV13518.1"/>
    </source>
</evidence>
<proteinExistence type="predicted"/>
<dbReference type="EMBL" id="BPVZ01000039">
    <property type="protein sequence ID" value="GKV13518.1"/>
    <property type="molecule type" value="Genomic_DNA"/>
</dbReference>
<sequence length="59" mass="6515">MMAIDAPRDNHFIKDGRADVVALVNMNEEQGWGYLVAGADVLDPHRIILIQVIFALALP</sequence>
<dbReference type="Proteomes" id="UP001054252">
    <property type="component" value="Unassembled WGS sequence"/>
</dbReference>